<keyword evidence="1" id="KW-0132">Cell division</keyword>
<organism evidence="1 2">
    <name type="scientific">Psilocybe cubensis</name>
    <name type="common">Psychedelic mushroom</name>
    <name type="synonym">Stropharia cubensis</name>
    <dbReference type="NCBI Taxonomy" id="181762"/>
    <lineage>
        <taxon>Eukaryota</taxon>
        <taxon>Fungi</taxon>
        <taxon>Dikarya</taxon>
        <taxon>Basidiomycota</taxon>
        <taxon>Agaricomycotina</taxon>
        <taxon>Agaricomycetes</taxon>
        <taxon>Agaricomycetidae</taxon>
        <taxon>Agaricales</taxon>
        <taxon>Agaricineae</taxon>
        <taxon>Strophariaceae</taxon>
        <taxon>Psilocybe</taxon>
    </lineage>
</organism>
<dbReference type="EMBL" id="JAFIQS020000012">
    <property type="protein sequence ID" value="KAH9475314.1"/>
    <property type="molecule type" value="Genomic_DNA"/>
</dbReference>
<evidence type="ECO:0000313" key="2">
    <source>
        <dbReference type="Proteomes" id="UP000664032"/>
    </source>
</evidence>
<protein>
    <submittedName>
        <fullName evidence="1">Cell division cycle protein cdt2</fullName>
    </submittedName>
</protein>
<comment type="caution">
    <text evidence="1">The sequence shown here is derived from an EMBL/GenBank/DDBJ whole genome shotgun (WGS) entry which is preliminary data.</text>
</comment>
<reference evidence="1" key="1">
    <citation type="submission" date="2021-10" db="EMBL/GenBank/DDBJ databases">
        <title>Psilocybe cubensis genome.</title>
        <authorList>
            <person name="Mckernan K.J."/>
            <person name="Crawford S."/>
            <person name="Trippe A."/>
            <person name="Kane L.T."/>
            <person name="Mclaughlin S."/>
        </authorList>
    </citation>
    <scope>NUCLEOTIDE SEQUENCE</scope>
    <source>
        <strain evidence="1">MGC-MH-2018</strain>
    </source>
</reference>
<name>A0ACB8GI80_PSICU</name>
<evidence type="ECO:0000313" key="1">
    <source>
        <dbReference type="EMBL" id="KAH9475314.1"/>
    </source>
</evidence>
<gene>
    <name evidence="1" type="ORF">JR316_0012425</name>
</gene>
<proteinExistence type="predicted"/>
<keyword evidence="2" id="KW-1185">Reference proteome</keyword>
<sequence>MWHPMSESLVYTGGRDGAISLWDLRMNPSVRLSSGSTGLRSVATIVHAHQVVGSSPEPTITGLVLQDTATYNVISSCSANGFLRLWDLRSTNTYLSCSSLDPTVYNHRQSRGIVSLVSGVKESDGTIFGLGTDARIYVYCVLDLNVYSSQNPCDSLWGSPSFYVKSSLSPCGRWLAYGGGPHNGDAFIFSVARDTRLDVGPIHAVRLRGGSSSSCGVDWSSDSLAVCAEAGRVRIWRSDPGKRRECEIQPDINKNKWSWATTISQKHGYYNRI</sequence>
<dbReference type="Proteomes" id="UP000664032">
    <property type="component" value="Unassembled WGS sequence"/>
</dbReference>
<accession>A0ACB8GI80</accession>
<keyword evidence="1" id="KW-0131">Cell cycle</keyword>